<dbReference type="Proteomes" id="UP001054889">
    <property type="component" value="Unassembled WGS sequence"/>
</dbReference>
<comment type="caution">
    <text evidence="3">The sequence shown here is derived from an EMBL/GenBank/DDBJ whole genome shotgun (WGS) entry which is preliminary data.</text>
</comment>
<evidence type="ECO:0000313" key="3">
    <source>
        <dbReference type="EMBL" id="GJN40581.1"/>
    </source>
</evidence>
<accession>A0AAV5G0D4</accession>
<dbReference type="Pfam" id="PF12850">
    <property type="entry name" value="Metallophos_2"/>
    <property type="match status" value="1"/>
</dbReference>
<feature type="domain" description="Calcineurin-like phosphoesterase" evidence="2">
    <location>
        <begin position="70"/>
        <end position="215"/>
    </location>
</feature>
<sequence length="285" mass="32654">MTPHLPVSSRPAHFDPPLPHHHHGRRAARRWRRRALCPPRRAVRCCAASAATAASAPAPAPPAAAATATMRVFVVSDLHTDYAENMEWVRQFPAEVGARRGEDGVVDALVVAGDVAETRDNFARTMEVLREQFGAVFYVPGNHDLWLRREAAAMQELCPEKRMLYYPYLPKVIGSDFLERRLRAIHSNRKDGAACHVFGHTHFCWDSVVDEIRYVQAPLAYPRERKRRLNGGEGWLPFCVYRDGFNPEIYPALWSDYYNKNKREPENTQLAPWVARHFAKYHQFL</sequence>
<dbReference type="PANTHER" id="PTHR36492:SF2">
    <property type="entry name" value="[ACYL-CARRIER-PROTEIN] PHOSPHODIESTERASE PPTH"/>
    <property type="match status" value="1"/>
</dbReference>
<dbReference type="InterPro" id="IPR052963">
    <property type="entry name" value="Pantetheine_PDE"/>
</dbReference>
<feature type="compositionally biased region" description="Basic residues" evidence="1">
    <location>
        <begin position="19"/>
        <end position="29"/>
    </location>
</feature>
<dbReference type="InterPro" id="IPR029052">
    <property type="entry name" value="Metallo-depent_PP-like"/>
</dbReference>
<name>A0AAV5G0D4_ELECO</name>
<feature type="region of interest" description="Disordered" evidence="1">
    <location>
        <begin position="1"/>
        <end position="29"/>
    </location>
</feature>
<dbReference type="SUPFAM" id="SSF56300">
    <property type="entry name" value="Metallo-dependent phosphatases"/>
    <property type="match status" value="1"/>
</dbReference>
<dbReference type="CDD" id="cd00838">
    <property type="entry name" value="MPP_superfamily"/>
    <property type="match status" value="1"/>
</dbReference>
<dbReference type="AlphaFoldDB" id="A0AAV5G0D4"/>
<evidence type="ECO:0000259" key="2">
    <source>
        <dbReference type="Pfam" id="PF12850"/>
    </source>
</evidence>
<reference evidence="3" key="1">
    <citation type="journal article" date="2018" name="DNA Res.">
        <title>Multiple hybrid de novo genome assembly of finger millet, an orphan allotetraploid crop.</title>
        <authorList>
            <person name="Hatakeyama M."/>
            <person name="Aluri S."/>
            <person name="Balachadran M.T."/>
            <person name="Sivarajan S.R."/>
            <person name="Patrignani A."/>
            <person name="Gruter S."/>
            <person name="Poveda L."/>
            <person name="Shimizu-Inatsugi R."/>
            <person name="Baeten J."/>
            <person name="Francoijs K.J."/>
            <person name="Nataraja K.N."/>
            <person name="Reddy Y.A.N."/>
            <person name="Phadnis S."/>
            <person name="Ravikumar R.L."/>
            <person name="Schlapbach R."/>
            <person name="Sreeman S.M."/>
            <person name="Shimizu K.K."/>
        </authorList>
    </citation>
    <scope>NUCLEOTIDE SEQUENCE</scope>
</reference>
<dbReference type="Gene3D" id="3.60.21.10">
    <property type="match status" value="1"/>
</dbReference>
<reference evidence="3" key="2">
    <citation type="submission" date="2021-12" db="EMBL/GenBank/DDBJ databases">
        <title>Resequencing data analysis of finger millet.</title>
        <authorList>
            <person name="Hatakeyama M."/>
            <person name="Aluri S."/>
            <person name="Balachadran M.T."/>
            <person name="Sivarajan S.R."/>
            <person name="Poveda L."/>
            <person name="Shimizu-Inatsugi R."/>
            <person name="Schlapbach R."/>
            <person name="Sreeman S.M."/>
            <person name="Shimizu K.K."/>
        </authorList>
    </citation>
    <scope>NUCLEOTIDE SEQUENCE</scope>
</reference>
<dbReference type="EMBL" id="BQKI01000152">
    <property type="protein sequence ID" value="GJN40581.1"/>
    <property type="molecule type" value="Genomic_DNA"/>
</dbReference>
<keyword evidence="4" id="KW-1185">Reference proteome</keyword>
<gene>
    <name evidence="3" type="primary">gb29814</name>
    <name evidence="3" type="ORF">PR202_gb29814</name>
</gene>
<evidence type="ECO:0000313" key="4">
    <source>
        <dbReference type="Proteomes" id="UP001054889"/>
    </source>
</evidence>
<organism evidence="3 4">
    <name type="scientific">Eleusine coracana subsp. coracana</name>
    <dbReference type="NCBI Taxonomy" id="191504"/>
    <lineage>
        <taxon>Eukaryota</taxon>
        <taxon>Viridiplantae</taxon>
        <taxon>Streptophyta</taxon>
        <taxon>Embryophyta</taxon>
        <taxon>Tracheophyta</taxon>
        <taxon>Spermatophyta</taxon>
        <taxon>Magnoliopsida</taxon>
        <taxon>Liliopsida</taxon>
        <taxon>Poales</taxon>
        <taxon>Poaceae</taxon>
        <taxon>PACMAD clade</taxon>
        <taxon>Chloridoideae</taxon>
        <taxon>Cynodonteae</taxon>
        <taxon>Eleusininae</taxon>
        <taxon>Eleusine</taxon>
    </lineage>
</organism>
<proteinExistence type="predicted"/>
<evidence type="ECO:0000256" key="1">
    <source>
        <dbReference type="SAM" id="MobiDB-lite"/>
    </source>
</evidence>
<dbReference type="InterPro" id="IPR024654">
    <property type="entry name" value="Calcineurin-like_PHP_lpxH"/>
</dbReference>
<dbReference type="PANTHER" id="PTHR36492">
    <property type="match status" value="1"/>
</dbReference>
<protein>
    <recommendedName>
        <fullName evidence="2">Calcineurin-like phosphoesterase domain-containing protein</fullName>
    </recommendedName>
</protein>